<dbReference type="AlphaFoldDB" id="A0A6B9XV45"/>
<evidence type="ECO:0000313" key="1">
    <source>
        <dbReference type="EMBL" id="QHR90135.1"/>
    </source>
</evidence>
<gene>
    <name evidence="1" type="primary">orf04181</name>
    <name evidence="1" type="ORF">Q903MT_gene4158</name>
</gene>
<sequence length="57" mass="5574">MMISRRDRSVACSDAFAQSTESAITAPGGSRSAGGEGTAFTSAPVVFTAATSACASA</sequence>
<organism evidence="1">
    <name type="scientific">Picea sitchensis</name>
    <name type="common">Sitka spruce</name>
    <name type="synonym">Pinus sitchensis</name>
    <dbReference type="NCBI Taxonomy" id="3332"/>
    <lineage>
        <taxon>Eukaryota</taxon>
        <taxon>Viridiplantae</taxon>
        <taxon>Streptophyta</taxon>
        <taxon>Embryophyta</taxon>
        <taxon>Tracheophyta</taxon>
        <taxon>Spermatophyta</taxon>
        <taxon>Pinopsida</taxon>
        <taxon>Pinidae</taxon>
        <taxon>Conifers I</taxon>
        <taxon>Pinales</taxon>
        <taxon>Pinaceae</taxon>
        <taxon>Picea</taxon>
    </lineage>
</organism>
<dbReference type="EMBL" id="MK697699">
    <property type="protein sequence ID" value="QHR90135.1"/>
    <property type="molecule type" value="Genomic_DNA"/>
</dbReference>
<protein>
    <submittedName>
        <fullName evidence="1">Uncharacterized protein</fullName>
    </submittedName>
</protein>
<name>A0A6B9XV45_PICSI</name>
<reference evidence="1" key="1">
    <citation type="submission" date="2019-03" db="EMBL/GenBank/DDBJ databases">
        <title>Largest Complete Mitochondrial Genome of a Gymnosperm, Sitka Spruce (Picea sitchensis), Indicates Complex Physical Structure.</title>
        <authorList>
            <person name="Jackman S.D."/>
            <person name="Coombe L."/>
            <person name="Warren R."/>
            <person name="Kirk H."/>
            <person name="Trinh E."/>
            <person name="McLeod T."/>
            <person name="Pleasance S."/>
            <person name="Pandoh P."/>
            <person name="Zhao Y."/>
            <person name="Coope R."/>
            <person name="Bousquet J."/>
            <person name="Bohlmann J.C."/>
            <person name="Jones S.J.M."/>
            <person name="Birol I."/>
        </authorList>
    </citation>
    <scope>NUCLEOTIDE SEQUENCE</scope>
    <source>
        <strain evidence="1">Q903</strain>
    </source>
</reference>
<geneLocation type="mitochondrion" evidence="1"/>
<keyword evidence="1" id="KW-0496">Mitochondrion</keyword>
<accession>A0A6B9XV45</accession>
<proteinExistence type="predicted"/>